<dbReference type="AlphaFoldDB" id="G4TMM5"/>
<evidence type="ECO:0000313" key="2">
    <source>
        <dbReference type="Proteomes" id="UP000007148"/>
    </source>
</evidence>
<name>G4TMM5_SERID</name>
<protein>
    <submittedName>
        <fullName evidence="1">Uncharacterized protein</fullName>
    </submittedName>
</protein>
<dbReference type="EMBL" id="CAFZ01000171">
    <property type="protein sequence ID" value="CCA72568.1"/>
    <property type="molecule type" value="Genomic_DNA"/>
</dbReference>
<gene>
    <name evidence="1" type="ORF">PIIN_06505</name>
</gene>
<comment type="caution">
    <text evidence="1">The sequence shown here is derived from an EMBL/GenBank/DDBJ whole genome shotgun (WGS) entry which is preliminary data.</text>
</comment>
<reference evidence="1 2" key="1">
    <citation type="journal article" date="2011" name="PLoS Pathog.">
        <title>Endophytic Life Strategies Decoded by Genome and Transcriptome Analyses of the Mutualistic Root Symbiont Piriformospora indica.</title>
        <authorList>
            <person name="Zuccaro A."/>
            <person name="Lahrmann U."/>
            <person name="Guldener U."/>
            <person name="Langen G."/>
            <person name="Pfiffi S."/>
            <person name="Biedenkopf D."/>
            <person name="Wong P."/>
            <person name="Samans B."/>
            <person name="Grimm C."/>
            <person name="Basiewicz M."/>
            <person name="Murat C."/>
            <person name="Martin F."/>
            <person name="Kogel K.H."/>
        </authorList>
    </citation>
    <scope>NUCLEOTIDE SEQUENCE [LARGE SCALE GENOMIC DNA]</scope>
    <source>
        <strain evidence="1 2">DSM 11827</strain>
    </source>
</reference>
<proteinExistence type="predicted"/>
<accession>G4TMM5</accession>
<dbReference type="InParanoid" id="G4TMM5"/>
<evidence type="ECO:0000313" key="1">
    <source>
        <dbReference type="EMBL" id="CCA72568.1"/>
    </source>
</evidence>
<organism evidence="1 2">
    <name type="scientific">Serendipita indica (strain DSM 11827)</name>
    <name type="common">Root endophyte fungus</name>
    <name type="synonym">Piriformospora indica</name>
    <dbReference type="NCBI Taxonomy" id="1109443"/>
    <lineage>
        <taxon>Eukaryota</taxon>
        <taxon>Fungi</taxon>
        <taxon>Dikarya</taxon>
        <taxon>Basidiomycota</taxon>
        <taxon>Agaricomycotina</taxon>
        <taxon>Agaricomycetes</taxon>
        <taxon>Sebacinales</taxon>
        <taxon>Serendipitaceae</taxon>
        <taxon>Serendipita</taxon>
    </lineage>
</organism>
<keyword evidence="2" id="KW-1185">Reference proteome</keyword>
<sequence>MHSCTRATLLLDAPEDVALNVVRSAAQRRDRTAANDVTEVWPRHPKADGEDEIPAIHGGWFVHDQQRTGNYAVVVLVLALDDGVKSGHCYQLRYRVPIQGVALKSTQ</sequence>
<dbReference type="Proteomes" id="UP000007148">
    <property type="component" value="Unassembled WGS sequence"/>
</dbReference>
<dbReference type="HOGENOM" id="CLU_2210986_0_0_1"/>